<reference evidence="3" key="1">
    <citation type="submission" date="1997-06" db="PIR data bank">
        <authorList>
            <person name="Nousiainen M."/>
            <person name="Rafn K."/>
            <person name="Skou L."/>
            <person name="Roepstorff P."/>
            <person name="Andersen S.O."/>
        </authorList>
    </citation>
    <scope>PROTEIN SEQUENCE</scope>
</reference>
<accession>Q7M493</accession>
<evidence type="ECO:0000256" key="2">
    <source>
        <dbReference type="ARBA" id="ARBA00022737"/>
    </source>
</evidence>
<evidence type="ECO:0000256" key="1">
    <source>
        <dbReference type="ARBA" id="ARBA00022460"/>
    </source>
</evidence>
<name>Q7M493_HOMAM</name>
<dbReference type="OrthoDB" id="10532854at2759"/>
<dbReference type="InterPro" id="IPR012539">
    <property type="entry name" value="Cuticle_1"/>
</dbReference>
<feature type="non-terminal residue" evidence="3">
    <location>
        <position position="44"/>
    </location>
</feature>
<dbReference type="PIR" id="S77931">
    <property type="entry name" value="S77931"/>
</dbReference>
<sequence>HVIGDSGIITNDGRPFHLPAGVSVLLQGPSGIVLSNGQNIQLRN</sequence>
<dbReference type="AlphaFoldDB" id="Q7M493"/>
<protein>
    <submittedName>
        <fullName evidence="3">Exoskeletal protein HACP45</fullName>
    </submittedName>
</protein>
<organism evidence="3">
    <name type="scientific">Homarus americanus</name>
    <name type="common">American lobster</name>
    <dbReference type="NCBI Taxonomy" id="6706"/>
    <lineage>
        <taxon>Eukaryota</taxon>
        <taxon>Metazoa</taxon>
        <taxon>Ecdysozoa</taxon>
        <taxon>Arthropoda</taxon>
        <taxon>Crustacea</taxon>
        <taxon>Multicrustacea</taxon>
        <taxon>Malacostraca</taxon>
        <taxon>Eumalacostraca</taxon>
        <taxon>Eucarida</taxon>
        <taxon>Decapoda</taxon>
        <taxon>Pleocyemata</taxon>
        <taxon>Astacidea</taxon>
        <taxon>Nephropoidea</taxon>
        <taxon>Nephropidae</taxon>
        <taxon>Homarus</taxon>
    </lineage>
</organism>
<dbReference type="GO" id="GO:0042302">
    <property type="term" value="F:structural constituent of cuticle"/>
    <property type="evidence" value="ECO:0007669"/>
    <property type="project" value="UniProtKB-KW"/>
</dbReference>
<keyword evidence="2" id="KW-0677">Repeat</keyword>
<keyword evidence="1" id="KW-0193">Cuticle</keyword>
<feature type="non-terminal residue" evidence="3">
    <location>
        <position position="1"/>
    </location>
</feature>
<dbReference type="Pfam" id="PF08140">
    <property type="entry name" value="Cuticle_1"/>
    <property type="match status" value="1"/>
</dbReference>
<evidence type="ECO:0000313" key="3">
    <source>
        <dbReference type="PIR" id="S77931"/>
    </source>
</evidence>
<proteinExistence type="predicted"/>